<dbReference type="InterPro" id="IPR010978">
    <property type="entry name" value="tRNA-bd_arm"/>
</dbReference>
<dbReference type="NCBIfam" id="NF004349">
    <property type="entry name" value="PRK05729.1"/>
    <property type="match status" value="1"/>
</dbReference>
<gene>
    <name evidence="13 17" type="primary">valS</name>
    <name evidence="17" type="ORF">HMEPL2_30720</name>
</gene>
<organism evidence="17 18">
    <name type="scientific">Vreelandella aquamarina</name>
    <dbReference type="NCBI Taxonomy" id="77097"/>
    <lineage>
        <taxon>Bacteria</taxon>
        <taxon>Pseudomonadati</taxon>
        <taxon>Pseudomonadota</taxon>
        <taxon>Gammaproteobacteria</taxon>
        <taxon>Oceanospirillales</taxon>
        <taxon>Halomonadaceae</taxon>
        <taxon>Vreelandella</taxon>
    </lineage>
</organism>
<dbReference type="RefSeq" id="WP_044630657.1">
    <property type="nucleotide sequence ID" value="NZ_AP022869.1"/>
</dbReference>
<dbReference type="AlphaFoldDB" id="A0A0D7UX73"/>
<comment type="domain">
    <text evidence="13">The C-terminal coiled-coil domain is crucial for aminoacylation activity.</text>
</comment>
<feature type="binding site" evidence="13">
    <location>
        <position position="549"/>
    </location>
    <ligand>
        <name>ATP</name>
        <dbReference type="ChEBI" id="CHEBI:30616"/>
    </ligand>
</feature>
<dbReference type="PRINTS" id="PR00986">
    <property type="entry name" value="TRNASYNTHVAL"/>
</dbReference>
<reference evidence="17 18" key="1">
    <citation type="submission" date="2020-03" db="EMBL/GenBank/DDBJ databases">
        <title>Complete Genome Sequence of Halomonas meridiana strain Eplume2, isolated from hydrothermal-plume in the north east Pacific Ocean.</title>
        <authorList>
            <person name="Kurihara Y."/>
            <person name="Kawai S."/>
            <person name="Sakai A."/>
            <person name="Galipon J."/>
            <person name="Arakawa K."/>
        </authorList>
    </citation>
    <scope>NUCLEOTIDE SEQUENCE [LARGE SCALE GENOMIC DNA]</scope>
    <source>
        <strain evidence="17 18">Eplume2</strain>
    </source>
</reference>
<dbReference type="FunFam" id="1.10.287.380:FF:000001">
    <property type="entry name" value="Valine--tRNA ligase"/>
    <property type="match status" value="1"/>
</dbReference>
<comment type="similarity">
    <text evidence="12 13">Belongs to the class-I aminoacyl-tRNA synthetase family. ValS type 1 subfamily.</text>
</comment>
<dbReference type="InterPro" id="IPR002300">
    <property type="entry name" value="aa-tRNA-synth_Ia"/>
</dbReference>
<dbReference type="Pfam" id="PF08264">
    <property type="entry name" value="Anticodon_1"/>
    <property type="match status" value="1"/>
</dbReference>
<evidence type="ECO:0000256" key="6">
    <source>
        <dbReference type="ARBA" id="ARBA00022840"/>
    </source>
</evidence>
<dbReference type="InterPro" id="IPR009080">
    <property type="entry name" value="tRNAsynth_Ia_anticodon-bd"/>
</dbReference>
<evidence type="ECO:0000256" key="5">
    <source>
        <dbReference type="ARBA" id="ARBA00022741"/>
    </source>
</evidence>
<evidence type="ECO:0000256" key="4">
    <source>
        <dbReference type="ARBA" id="ARBA00022598"/>
    </source>
</evidence>
<evidence type="ECO:0000256" key="11">
    <source>
        <dbReference type="ARBA" id="ARBA00055630"/>
    </source>
</evidence>
<evidence type="ECO:0000256" key="7">
    <source>
        <dbReference type="ARBA" id="ARBA00022917"/>
    </source>
</evidence>
<dbReference type="InterPro" id="IPR019499">
    <property type="entry name" value="Val-tRNA_synth_tRNA-bd"/>
</dbReference>
<dbReference type="InterPro" id="IPR002303">
    <property type="entry name" value="Valyl-tRNA_ligase"/>
</dbReference>
<comment type="subunit">
    <text evidence="2 13">Monomer.</text>
</comment>
<keyword evidence="5 13" id="KW-0547">Nucleotide-binding</keyword>
<feature type="short sequence motif" description="'HIGH' region" evidence="13">
    <location>
        <begin position="40"/>
        <end position="50"/>
    </location>
</feature>
<evidence type="ECO:0000256" key="8">
    <source>
        <dbReference type="ARBA" id="ARBA00023054"/>
    </source>
</evidence>
<dbReference type="SUPFAM" id="SSF46589">
    <property type="entry name" value="tRNA-binding arm"/>
    <property type="match status" value="1"/>
</dbReference>
<feature type="short sequence motif" description="'KMSKS' region" evidence="13">
    <location>
        <begin position="546"/>
        <end position="550"/>
    </location>
</feature>
<dbReference type="Gene3D" id="1.10.730.10">
    <property type="entry name" value="Isoleucyl-tRNA Synthetase, Domain 1"/>
    <property type="match status" value="1"/>
</dbReference>
<proteinExistence type="inferred from homology"/>
<dbReference type="Gene3D" id="3.90.740.10">
    <property type="entry name" value="Valyl/Leucyl/Isoleucyl-tRNA synthetase, editing domain"/>
    <property type="match status" value="1"/>
</dbReference>
<dbReference type="SUPFAM" id="SSF47323">
    <property type="entry name" value="Anticodon-binding domain of a subclass of class I aminoacyl-tRNA synthetases"/>
    <property type="match status" value="1"/>
</dbReference>
<dbReference type="Gene3D" id="1.10.287.380">
    <property type="entry name" value="Valyl-tRNA synthetase, C-terminal domain"/>
    <property type="match status" value="1"/>
</dbReference>
<comment type="domain">
    <text evidence="13">ValRS has two distinct active sites: one for aminoacylation and one for editing. The misactivated threonine is translocated from the active site to the editing site.</text>
</comment>
<dbReference type="NCBIfam" id="TIGR00422">
    <property type="entry name" value="valS"/>
    <property type="match status" value="1"/>
</dbReference>
<dbReference type="FunFam" id="3.40.50.620:FF:000073">
    <property type="entry name" value="Valine--tRNA ligase"/>
    <property type="match status" value="1"/>
</dbReference>
<dbReference type="EMBL" id="AP022869">
    <property type="protein sequence ID" value="BCB72721.1"/>
    <property type="molecule type" value="Genomic_DNA"/>
</dbReference>
<evidence type="ECO:0000259" key="16">
    <source>
        <dbReference type="Pfam" id="PF10458"/>
    </source>
</evidence>
<comment type="subcellular location">
    <subcellularLocation>
        <location evidence="1 13">Cytoplasm</location>
    </subcellularLocation>
</comment>
<dbReference type="InterPro" id="IPR009008">
    <property type="entry name" value="Val/Leu/Ile-tRNA-synth_edit"/>
</dbReference>
<evidence type="ECO:0000256" key="3">
    <source>
        <dbReference type="ARBA" id="ARBA00022490"/>
    </source>
</evidence>
<dbReference type="InterPro" id="IPR037118">
    <property type="entry name" value="Val-tRNA_synth_C_sf"/>
</dbReference>
<evidence type="ECO:0000256" key="9">
    <source>
        <dbReference type="ARBA" id="ARBA00023146"/>
    </source>
</evidence>
<evidence type="ECO:0000256" key="12">
    <source>
        <dbReference type="ARBA" id="ARBA00060830"/>
    </source>
</evidence>
<dbReference type="InterPro" id="IPR013155">
    <property type="entry name" value="M/V/L/I-tRNA-synth_anticd-bd"/>
</dbReference>
<evidence type="ECO:0000256" key="2">
    <source>
        <dbReference type="ARBA" id="ARBA00011245"/>
    </source>
</evidence>
<keyword evidence="3 13" id="KW-0963">Cytoplasm</keyword>
<evidence type="ECO:0000256" key="1">
    <source>
        <dbReference type="ARBA" id="ARBA00004496"/>
    </source>
</evidence>
<evidence type="ECO:0000313" key="17">
    <source>
        <dbReference type="EMBL" id="BCB72721.1"/>
    </source>
</evidence>
<dbReference type="PROSITE" id="PS00178">
    <property type="entry name" value="AA_TRNA_LIGASE_I"/>
    <property type="match status" value="1"/>
</dbReference>
<accession>A0A0D7UX73</accession>
<dbReference type="PANTHER" id="PTHR11946:SF93">
    <property type="entry name" value="VALINE--TRNA LIGASE, CHLOROPLASTIC_MITOCHONDRIAL 2"/>
    <property type="match status" value="1"/>
</dbReference>
<dbReference type="Gene3D" id="3.40.50.620">
    <property type="entry name" value="HUPs"/>
    <property type="match status" value="2"/>
</dbReference>
<evidence type="ECO:0000256" key="10">
    <source>
        <dbReference type="ARBA" id="ARBA00047552"/>
    </source>
</evidence>
<feature type="domain" description="Aminoacyl-tRNA synthetase class Ia" evidence="14">
    <location>
        <begin position="14"/>
        <end position="623"/>
    </location>
</feature>
<evidence type="ECO:0000256" key="13">
    <source>
        <dbReference type="HAMAP-Rule" id="MF_02004"/>
    </source>
</evidence>
<dbReference type="GO" id="GO:0006438">
    <property type="term" value="P:valyl-tRNA aminoacylation"/>
    <property type="evidence" value="ECO:0007669"/>
    <property type="project" value="UniProtKB-UniRule"/>
</dbReference>
<name>A0A0D7UX73_9GAMM</name>
<dbReference type="PANTHER" id="PTHR11946">
    <property type="entry name" value="VALYL-TRNA SYNTHETASES"/>
    <property type="match status" value="1"/>
</dbReference>
<feature type="domain" description="Valyl-tRNA synthetase tRNA-binding arm" evidence="16">
    <location>
        <begin position="899"/>
        <end position="961"/>
    </location>
</feature>
<dbReference type="InterPro" id="IPR001412">
    <property type="entry name" value="aa-tRNA-synth_I_CS"/>
</dbReference>
<dbReference type="FunFam" id="3.40.50.620:FF:000032">
    <property type="entry name" value="Valine--tRNA ligase"/>
    <property type="match status" value="1"/>
</dbReference>
<comment type="catalytic activity">
    <reaction evidence="10 13">
        <text>tRNA(Val) + L-valine + ATP = L-valyl-tRNA(Val) + AMP + diphosphate</text>
        <dbReference type="Rhea" id="RHEA:10704"/>
        <dbReference type="Rhea" id="RHEA-COMP:9672"/>
        <dbReference type="Rhea" id="RHEA-COMP:9708"/>
        <dbReference type="ChEBI" id="CHEBI:30616"/>
        <dbReference type="ChEBI" id="CHEBI:33019"/>
        <dbReference type="ChEBI" id="CHEBI:57762"/>
        <dbReference type="ChEBI" id="CHEBI:78442"/>
        <dbReference type="ChEBI" id="CHEBI:78537"/>
        <dbReference type="ChEBI" id="CHEBI:456215"/>
        <dbReference type="EC" id="6.1.1.9"/>
    </reaction>
</comment>
<dbReference type="GO" id="GO:0005524">
    <property type="term" value="F:ATP binding"/>
    <property type="evidence" value="ECO:0007669"/>
    <property type="project" value="UniProtKB-UniRule"/>
</dbReference>
<dbReference type="SUPFAM" id="SSF52374">
    <property type="entry name" value="Nucleotidylyl transferase"/>
    <property type="match status" value="1"/>
</dbReference>
<dbReference type="SUPFAM" id="SSF50677">
    <property type="entry name" value="ValRS/IleRS/LeuRS editing domain"/>
    <property type="match status" value="1"/>
</dbReference>
<keyword evidence="9 13" id="KW-0030">Aminoacyl-tRNA synthetase</keyword>
<keyword evidence="4 13" id="KW-0436">Ligase</keyword>
<keyword evidence="7 13" id="KW-0648">Protein biosynthesis</keyword>
<keyword evidence="18" id="KW-1185">Reference proteome</keyword>
<evidence type="ECO:0000259" key="14">
    <source>
        <dbReference type="Pfam" id="PF00133"/>
    </source>
</evidence>
<evidence type="ECO:0000259" key="15">
    <source>
        <dbReference type="Pfam" id="PF08264"/>
    </source>
</evidence>
<keyword evidence="6 13" id="KW-0067">ATP-binding</keyword>
<dbReference type="OrthoDB" id="9810365at2"/>
<dbReference type="FunFam" id="3.90.740.10:FF:000003">
    <property type="entry name" value="Valine--tRNA ligase"/>
    <property type="match status" value="1"/>
</dbReference>
<dbReference type="GO" id="GO:0004832">
    <property type="term" value="F:valine-tRNA ligase activity"/>
    <property type="evidence" value="ECO:0007669"/>
    <property type="project" value="UniProtKB-UniRule"/>
</dbReference>
<keyword evidence="8 13" id="KW-0175">Coiled coil</keyword>
<protein>
    <recommendedName>
        <fullName evidence="13">Valine--tRNA ligase</fullName>
        <ecNumber evidence="13">6.1.1.9</ecNumber>
    </recommendedName>
    <alternativeName>
        <fullName evidence="13">Valyl-tRNA synthetase</fullName>
        <shortName evidence="13">ValRS</shortName>
    </alternativeName>
</protein>
<dbReference type="GO" id="GO:0005829">
    <property type="term" value="C:cytosol"/>
    <property type="evidence" value="ECO:0007669"/>
    <property type="project" value="TreeGrafter"/>
</dbReference>
<dbReference type="CDD" id="cd00817">
    <property type="entry name" value="ValRS_core"/>
    <property type="match status" value="1"/>
</dbReference>
<dbReference type="InterPro" id="IPR014729">
    <property type="entry name" value="Rossmann-like_a/b/a_fold"/>
</dbReference>
<dbReference type="FunFam" id="1.10.730.10:FF:000007">
    <property type="entry name" value="Valine--tRNA ligase"/>
    <property type="match status" value="1"/>
</dbReference>
<dbReference type="Pfam" id="PF10458">
    <property type="entry name" value="Val_tRNA-synt_C"/>
    <property type="match status" value="1"/>
</dbReference>
<feature type="domain" description="Methionyl/Valyl/Leucyl/Isoleucyl-tRNA synthetase anticodon-binding" evidence="15">
    <location>
        <begin position="666"/>
        <end position="838"/>
    </location>
</feature>
<dbReference type="InterPro" id="IPR033705">
    <property type="entry name" value="Anticodon_Ia_Val"/>
</dbReference>
<dbReference type="GO" id="GO:0002161">
    <property type="term" value="F:aminoacyl-tRNA deacylase activity"/>
    <property type="evidence" value="ECO:0007669"/>
    <property type="project" value="InterPro"/>
</dbReference>
<dbReference type="EC" id="6.1.1.9" evidence="13"/>
<dbReference type="HAMAP" id="MF_02004">
    <property type="entry name" value="Val_tRNA_synth_type1"/>
    <property type="match status" value="1"/>
</dbReference>
<sequence length="964" mass="109409">MEKTYQPEQIETRWYERWEADNRFAPSGRGKPFSIMIPPPNVTGSLHMGHAFQDTIMDTLTRWKRMQGNNTLWQVGTDHAGIATQMLVERKIAAEEGKTRHDLGREAFIKKVWEWKEESGGHITRQLRRMGASVDWSRERFTMDDGFYKAVQEVFVRLHEEGLIYRGKRLVNWDPTLHTAISDLEVENKEQQGSFWHFRYPLADGVKTDDGNDYVVVATTRPETLLGDTGVAVNPEDPRYASLVGKFIELPLVGRRIPIVADEHADMEKGSGCVKITPAHDFNDYEVGKRQNHLLINVFTKDATILEQAEIFDLKGQPQPDEDATLPAKYAGLDRFEARKQIVADMEALGLLVQVESVNNTLPYGDRSGDVIEPLLTDQWFVAVESLAKPAIEAVENGDIQFVPKNYENMYFAWMRDLQDWCISRQLWWGHRIPAWYDADGNVYVARSEEEAREKHGLDADVALTQDEDVLDTWFSSGLWTFGTLGWPEKTPELETFHPSSVLVTGFDIIFFWVARMIMMTLKFTGEVPFKTVYVHGLVRDGQGQKMSKSKGNVLDPIDLIDGISLDALLEKRTGNMMQPQKAKAIAKATKEEFKDGIEPHGTDALRFTFLSQATTGRDIKFDMNRLDGYRNFCNKLWNASRYVLMNAEGEDCGTSGEEVELSLADRWIISQLQKTEAQVTKAMDEYRFDHASQALYEFVWNEYCDWYLELSKPVLWEDDVQGSTNAAGDRTSGAAALVKRKRGTRRTLVRVLETILRLAHPMMPYISEEIWQRVAPLAGTYVGDDASIMHQAWPEADESKIDEQATRDIEWLKGVIIAVRNIRAEMNIAPGKPLDVLLTKGQPEDAERLEQNRRFLAKLAKLESVTWLANPEDAPLSATQLVGDMEVLVPMADLIDKDAELARLAKEIEKQDKLIGGIEKKLGNDGFIAKAPVAVVEKERAKLAEFQATRQLLEEQQAKIAAM</sequence>
<comment type="function">
    <text evidence="11 13">Catalyzes the attachment of valine to tRNA(Val). As ValRS can inadvertently accommodate and process structurally similar amino acids such as threonine, to avoid such errors, it has a 'posttransfer' editing activity that hydrolyzes mischarged Thr-tRNA(Val) in a tRNA-dependent manner.</text>
</comment>
<evidence type="ECO:0000313" key="18">
    <source>
        <dbReference type="Proteomes" id="UP000501053"/>
    </source>
</evidence>
<dbReference type="Proteomes" id="UP000501053">
    <property type="component" value="Chromosome"/>
</dbReference>
<dbReference type="Pfam" id="PF00133">
    <property type="entry name" value="tRNA-synt_1"/>
    <property type="match status" value="1"/>
</dbReference>
<dbReference type="CDD" id="cd07962">
    <property type="entry name" value="Anticodon_Ia_Val"/>
    <property type="match status" value="1"/>
</dbReference>